<dbReference type="SUPFAM" id="SSF57701">
    <property type="entry name" value="Zn2/Cys6 DNA-binding domain"/>
    <property type="match status" value="1"/>
</dbReference>
<proteinExistence type="predicted"/>
<evidence type="ECO:0000313" key="3">
    <source>
        <dbReference type="EMBL" id="KAF2016362.1"/>
    </source>
</evidence>
<dbReference type="SMART" id="SM00066">
    <property type="entry name" value="GAL4"/>
    <property type="match status" value="1"/>
</dbReference>
<dbReference type="Proteomes" id="UP000799778">
    <property type="component" value="Unassembled WGS sequence"/>
</dbReference>
<dbReference type="GO" id="GO:0008270">
    <property type="term" value="F:zinc ion binding"/>
    <property type="evidence" value="ECO:0007669"/>
    <property type="project" value="InterPro"/>
</dbReference>
<dbReference type="OrthoDB" id="5386330at2759"/>
<dbReference type="Pfam" id="PF11951">
    <property type="entry name" value="Fungal_trans_2"/>
    <property type="match status" value="1"/>
</dbReference>
<dbReference type="InterPro" id="IPR001138">
    <property type="entry name" value="Zn2Cys6_DnaBD"/>
</dbReference>
<keyword evidence="4" id="KW-1185">Reference proteome</keyword>
<dbReference type="PANTHER" id="PTHR38791:SF11">
    <property type="entry name" value="ZN(II)2CYS6 TRANSCRIPTION FACTOR (EUROFUNG)"/>
    <property type="match status" value="1"/>
</dbReference>
<dbReference type="RefSeq" id="XP_033384701.1">
    <property type="nucleotide sequence ID" value="XM_033525923.1"/>
</dbReference>
<dbReference type="Pfam" id="PF00172">
    <property type="entry name" value="Zn_clus"/>
    <property type="match status" value="1"/>
</dbReference>
<dbReference type="InterPro" id="IPR053175">
    <property type="entry name" value="DHMBA_Reg_Transcription_Factor"/>
</dbReference>
<gene>
    <name evidence="3" type="ORF">BU24DRAFT_409470</name>
</gene>
<dbReference type="AlphaFoldDB" id="A0A6A5XT33"/>
<evidence type="ECO:0000259" key="2">
    <source>
        <dbReference type="PROSITE" id="PS50048"/>
    </source>
</evidence>
<dbReference type="InterPro" id="IPR021858">
    <property type="entry name" value="Fun_TF"/>
</dbReference>
<sequence length="531" mass="59712">MPELSQEPCYTCRRRHVKCDRILPSCAKCAKKGVQCLGYQKPLRWADGVAVRGKLKGKRQPVVDGNVVNAVRSSIKVPSISTMKEAQHVGLPSLDQSSNRGILDDSTFQKLVNHPRNAAVHMASCSPGDQATEHLALETKVRVFQHFNTLLQSPQDTSPDLIVACGLLIFAMDLLEHGLSRWRLHFQGTSQVMHSFGGIENLYLHYPHLQSPLMHAAHIETFWIILSPYSITRPKQACRKAVDLLCHASSVQKRFFNPCPTPLTLAVWDIGYFASKLTPPTYQSNSSTSTPAGYELDLPDPSTDLDSYFQFHENSPFTDVPEDASDPESLSDFLTVGPYFNEPWSRSPSPLPSPYLESDLWHERYELHNKAFFTLVQSLTALHDDVDLTFLRHILTPLIILALVSRPASTERELCFSYLAKHKQLTESNPLHNLTNSRGREELNMDIPWDKLDAFSASAESGKEDSVMQGWSNGLTVGAPEWNWWDMLSDLKLELIWPIISGTGDSECGSEFWAFKLISSVINEECFAKWV</sequence>
<evidence type="ECO:0000256" key="1">
    <source>
        <dbReference type="ARBA" id="ARBA00023242"/>
    </source>
</evidence>
<name>A0A6A5XT33_9PLEO</name>
<accession>A0A6A5XT33</accession>
<protein>
    <recommendedName>
        <fullName evidence="2">Zn(2)-C6 fungal-type domain-containing protein</fullName>
    </recommendedName>
</protein>
<keyword evidence="1" id="KW-0539">Nucleus</keyword>
<organism evidence="3 4">
    <name type="scientific">Aaosphaeria arxii CBS 175.79</name>
    <dbReference type="NCBI Taxonomy" id="1450172"/>
    <lineage>
        <taxon>Eukaryota</taxon>
        <taxon>Fungi</taxon>
        <taxon>Dikarya</taxon>
        <taxon>Ascomycota</taxon>
        <taxon>Pezizomycotina</taxon>
        <taxon>Dothideomycetes</taxon>
        <taxon>Pleosporomycetidae</taxon>
        <taxon>Pleosporales</taxon>
        <taxon>Pleosporales incertae sedis</taxon>
        <taxon>Aaosphaeria</taxon>
    </lineage>
</organism>
<dbReference type="PROSITE" id="PS50048">
    <property type="entry name" value="ZN2_CY6_FUNGAL_2"/>
    <property type="match status" value="1"/>
</dbReference>
<dbReference type="EMBL" id="ML978069">
    <property type="protein sequence ID" value="KAF2016362.1"/>
    <property type="molecule type" value="Genomic_DNA"/>
</dbReference>
<dbReference type="InterPro" id="IPR036864">
    <property type="entry name" value="Zn2-C6_fun-type_DNA-bd_sf"/>
</dbReference>
<dbReference type="GO" id="GO:0000981">
    <property type="term" value="F:DNA-binding transcription factor activity, RNA polymerase II-specific"/>
    <property type="evidence" value="ECO:0007669"/>
    <property type="project" value="InterPro"/>
</dbReference>
<feature type="domain" description="Zn(2)-C6 fungal-type" evidence="2">
    <location>
        <begin position="8"/>
        <end position="36"/>
    </location>
</feature>
<dbReference type="GeneID" id="54283320"/>
<dbReference type="CDD" id="cd00067">
    <property type="entry name" value="GAL4"/>
    <property type="match status" value="1"/>
</dbReference>
<dbReference type="PANTHER" id="PTHR38791">
    <property type="entry name" value="ZN(II)2CYS6 TRANSCRIPTION FACTOR (EUROFUNG)-RELATED-RELATED"/>
    <property type="match status" value="1"/>
</dbReference>
<evidence type="ECO:0000313" key="4">
    <source>
        <dbReference type="Proteomes" id="UP000799778"/>
    </source>
</evidence>
<dbReference type="Gene3D" id="4.10.240.10">
    <property type="entry name" value="Zn(2)-C6 fungal-type DNA-binding domain"/>
    <property type="match status" value="1"/>
</dbReference>
<dbReference type="PROSITE" id="PS00463">
    <property type="entry name" value="ZN2_CY6_FUNGAL_1"/>
    <property type="match status" value="1"/>
</dbReference>
<reference evidence="3" key="1">
    <citation type="journal article" date="2020" name="Stud. Mycol.">
        <title>101 Dothideomycetes genomes: a test case for predicting lifestyles and emergence of pathogens.</title>
        <authorList>
            <person name="Haridas S."/>
            <person name="Albert R."/>
            <person name="Binder M."/>
            <person name="Bloem J."/>
            <person name="Labutti K."/>
            <person name="Salamov A."/>
            <person name="Andreopoulos B."/>
            <person name="Baker S."/>
            <person name="Barry K."/>
            <person name="Bills G."/>
            <person name="Bluhm B."/>
            <person name="Cannon C."/>
            <person name="Castanera R."/>
            <person name="Culley D."/>
            <person name="Daum C."/>
            <person name="Ezra D."/>
            <person name="Gonzalez J."/>
            <person name="Henrissat B."/>
            <person name="Kuo A."/>
            <person name="Liang C."/>
            <person name="Lipzen A."/>
            <person name="Lutzoni F."/>
            <person name="Magnuson J."/>
            <person name="Mondo S."/>
            <person name="Nolan M."/>
            <person name="Ohm R."/>
            <person name="Pangilinan J."/>
            <person name="Park H.-J."/>
            <person name="Ramirez L."/>
            <person name="Alfaro M."/>
            <person name="Sun H."/>
            <person name="Tritt A."/>
            <person name="Yoshinaga Y."/>
            <person name="Zwiers L.-H."/>
            <person name="Turgeon B."/>
            <person name="Goodwin S."/>
            <person name="Spatafora J."/>
            <person name="Crous P."/>
            <person name="Grigoriev I."/>
        </authorList>
    </citation>
    <scope>NUCLEOTIDE SEQUENCE</scope>
    <source>
        <strain evidence="3">CBS 175.79</strain>
    </source>
</reference>